<sequence length="69" mass="8061">TSYELINKRNPNLQLLEPFGCPCEIMITKEQVSKFGEKSHEVYFLDYSVDSPNKHAFDKRTGTIKECYE</sequence>
<protein>
    <submittedName>
        <fullName evidence="1">Gag/pol like protein</fullName>
    </submittedName>
</protein>
<dbReference type="AlphaFoldDB" id="K9MFR3"/>
<feature type="non-terminal residue" evidence="1">
    <location>
        <position position="69"/>
    </location>
</feature>
<accession>K9MFR3</accession>
<proteinExistence type="predicted"/>
<dbReference type="EMBL" id="JQ351239">
    <property type="protein sequence ID" value="AFV29521.1"/>
    <property type="molecule type" value="Genomic_DNA"/>
</dbReference>
<organism evidence="1">
    <name type="scientific">Senecio aethnensis x Senecio chrysanthemifolius</name>
    <dbReference type="NCBI Taxonomy" id="1243768"/>
    <lineage>
        <taxon>Eukaryota</taxon>
        <taxon>Viridiplantae</taxon>
        <taxon>Streptophyta</taxon>
        <taxon>Embryophyta</taxon>
        <taxon>Tracheophyta</taxon>
        <taxon>Spermatophyta</taxon>
        <taxon>Magnoliopsida</taxon>
        <taxon>eudicotyledons</taxon>
        <taxon>Gunneridae</taxon>
        <taxon>Pentapetalae</taxon>
        <taxon>asterids</taxon>
        <taxon>campanulids</taxon>
        <taxon>Asterales</taxon>
        <taxon>Asteraceae</taxon>
        <taxon>Asteroideae</taxon>
        <taxon>Senecioneae</taxon>
        <taxon>Senecioninae</taxon>
        <taxon>Senecio</taxon>
    </lineage>
</organism>
<feature type="non-terminal residue" evidence="1">
    <location>
        <position position="1"/>
    </location>
</feature>
<name>K9MFR3_9ASTR</name>
<evidence type="ECO:0000313" key="1">
    <source>
        <dbReference type="EMBL" id="AFV29521.1"/>
    </source>
</evidence>
<reference evidence="1" key="1">
    <citation type="journal article" date="2013" name="Evolution">
        <title>Recent ecological selection on regulatory divergence is shaping clinal variation in senecio on mount etna.</title>
        <authorList>
            <person name="Muir G."/>
            <person name="Osborne O.G."/>
            <person name="Sarasa J."/>
            <person name="Hiscock S.J."/>
            <person name="Filatov D.A."/>
        </authorList>
    </citation>
    <scope>NUCLEOTIDE SEQUENCE</scope>
    <source>
        <strain evidence="1">61H_SAP7S73_p_1</strain>
    </source>
</reference>